<keyword evidence="5" id="KW-0067">ATP-binding</keyword>
<keyword evidence="4" id="KW-0547">Nucleotide-binding</keyword>
<comment type="similarity">
    <text evidence="1">Belongs to the DnaA family.</text>
</comment>
<evidence type="ECO:0000256" key="8">
    <source>
        <dbReference type="SAM" id="MobiDB-lite"/>
    </source>
</evidence>
<keyword evidence="2" id="KW-0963">Cytoplasm</keyword>
<dbReference type="Gene3D" id="1.10.8.60">
    <property type="match status" value="1"/>
</dbReference>
<dbReference type="FunFam" id="3.40.50.300:FF:000668">
    <property type="entry name" value="Chromosomal replication initiator protein DnaA"/>
    <property type="match status" value="1"/>
</dbReference>
<comment type="caution">
    <text evidence="11">The sequence shown here is derived from an EMBL/GenBank/DDBJ whole genome shotgun (WGS) entry which is preliminary data.</text>
</comment>
<dbReference type="InterPro" id="IPR038454">
    <property type="entry name" value="DnaA_N_sf"/>
</dbReference>
<dbReference type="GO" id="GO:0006270">
    <property type="term" value="P:DNA replication initiation"/>
    <property type="evidence" value="ECO:0007669"/>
    <property type="project" value="InterPro"/>
</dbReference>
<dbReference type="PANTHER" id="PTHR30050">
    <property type="entry name" value="CHROMOSOMAL REPLICATION INITIATOR PROTEIN DNAA"/>
    <property type="match status" value="1"/>
</dbReference>
<dbReference type="SMART" id="SM00382">
    <property type="entry name" value="AAA"/>
    <property type="match status" value="1"/>
</dbReference>
<feature type="region of interest" description="Disordered" evidence="8">
    <location>
        <begin position="79"/>
        <end position="110"/>
    </location>
</feature>
<dbReference type="Gene3D" id="1.10.1750.10">
    <property type="match status" value="1"/>
</dbReference>
<keyword evidence="6" id="KW-0446">Lipid-binding</keyword>
<dbReference type="GO" id="GO:0006275">
    <property type="term" value="P:regulation of DNA replication"/>
    <property type="evidence" value="ECO:0007669"/>
    <property type="project" value="InterPro"/>
</dbReference>
<dbReference type="AlphaFoldDB" id="A0AA35WVU9"/>
<dbReference type="InterPro" id="IPR013159">
    <property type="entry name" value="DnaA_C"/>
</dbReference>
<keyword evidence="12" id="KW-1185">Reference proteome</keyword>
<dbReference type="GO" id="GO:0008289">
    <property type="term" value="F:lipid binding"/>
    <property type="evidence" value="ECO:0007669"/>
    <property type="project" value="UniProtKB-KW"/>
</dbReference>
<dbReference type="Pfam" id="PF00308">
    <property type="entry name" value="Bac_DnaA"/>
    <property type="match status" value="1"/>
</dbReference>
<accession>A0AA35WVU9</accession>
<keyword evidence="7" id="KW-0238">DNA-binding</keyword>
<dbReference type="SUPFAM" id="SSF48295">
    <property type="entry name" value="TrpR-like"/>
    <property type="match status" value="1"/>
</dbReference>
<evidence type="ECO:0000256" key="5">
    <source>
        <dbReference type="ARBA" id="ARBA00022840"/>
    </source>
</evidence>
<feature type="domain" description="AAA+ ATPase" evidence="9">
    <location>
        <begin position="142"/>
        <end position="274"/>
    </location>
</feature>
<dbReference type="NCBIfam" id="TIGR00362">
    <property type="entry name" value="DnaA"/>
    <property type="match status" value="1"/>
</dbReference>
<protein>
    <submittedName>
        <fullName evidence="11">Chromosomal replication initiator protein DnaA</fullName>
    </submittedName>
</protein>
<dbReference type="CDD" id="cd06571">
    <property type="entry name" value="Bac_DnaA_C"/>
    <property type="match status" value="1"/>
</dbReference>
<dbReference type="EMBL" id="CASHTH010002825">
    <property type="protein sequence ID" value="CAI8035753.1"/>
    <property type="molecule type" value="Genomic_DNA"/>
</dbReference>
<reference evidence="11" key="1">
    <citation type="submission" date="2023-03" db="EMBL/GenBank/DDBJ databases">
        <authorList>
            <person name="Steffen K."/>
            <person name="Cardenas P."/>
        </authorList>
    </citation>
    <scope>NUCLEOTIDE SEQUENCE</scope>
</reference>
<evidence type="ECO:0000256" key="4">
    <source>
        <dbReference type="ARBA" id="ARBA00022741"/>
    </source>
</evidence>
<dbReference type="InterPro" id="IPR020591">
    <property type="entry name" value="Chromosome_initiator_DnaA-like"/>
</dbReference>
<dbReference type="InterPro" id="IPR010921">
    <property type="entry name" value="Trp_repressor/repl_initiator"/>
</dbReference>
<keyword evidence="3" id="KW-0235">DNA replication</keyword>
<gene>
    <name evidence="11" type="ORF">GBAR_LOCUS20054</name>
</gene>
<dbReference type="SUPFAM" id="SSF52540">
    <property type="entry name" value="P-loop containing nucleoside triphosphate hydrolases"/>
    <property type="match status" value="1"/>
</dbReference>
<feature type="domain" description="Chromosomal replication initiator DnaA C-terminal" evidence="10">
    <location>
        <begin position="359"/>
        <end position="428"/>
    </location>
</feature>
<evidence type="ECO:0000256" key="7">
    <source>
        <dbReference type="ARBA" id="ARBA00023125"/>
    </source>
</evidence>
<dbReference type="PRINTS" id="PR00051">
    <property type="entry name" value="DNAA"/>
</dbReference>
<dbReference type="HAMAP" id="MF_00377">
    <property type="entry name" value="DnaA_bact"/>
    <property type="match status" value="1"/>
</dbReference>
<proteinExistence type="inferred from homology"/>
<evidence type="ECO:0000256" key="6">
    <source>
        <dbReference type="ARBA" id="ARBA00023121"/>
    </source>
</evidence>
<evidence type="ECO:0000256" key="3">
    <source>
        <dbReference type="ARBA" id="ARBA00022705"/>
    </source>
</evidence>
<dbReference type="Gene3D" id="3.40.50.300">
    <property type="entry name" value="P-loop containing nucleotide triphosphate hydrolases"/>
    <property type="match status" value="1"/>
</dbReference>
<evidence type="ECO:0000313" key="12">
    <source>
        <dbReference type="Proteomes" id="UP001174909"/>
    </source>
</evidence>
<dbReference type="InterPro" id="IPR001957">
    <property type="entry name" value="Chromosome_initiator_DnaA"/>
</dbReference>
<dbReference type="Proteomes" id="UP001174909">
    <property type="component" value="Unassembled WGS sequence"/>
</dbReference>
<evidence type="ECO:0000259" key="9">
    <source>
        <dbReference type="SMART" id="SM00382"/>
    </source>
</evidence>
<evidence type="ECO:0000313" key="11">
    <source>
        <dbReference type="EMBL" id="CAI8035753.1"/>
    </source>
</evidence>
<dbReference type="Gene3D" id="3.30.300.180">
    <property type="match status" value="1"/>
</dbReference>
<evidence type="ECO:0000256" key="2">
    <source>
        <dbReference type="ARBA" id="ARBA00022490"/>
    </source>
</evidence>
<dbReference type="PANTHER" id="PTHR30050:SF2">
    <property type="entry name" value="CHROMOSOMAL REPLICATION INITIATOR PROTEIN DNAA"/>
    <property type="match status" value="1"/>
</dbReference>
<dbReference type="InterPro" id="IPR027417">
    <property type="entry name" value="P-loop_NTPase"/>
</dbReference>
<dbReference type="SMART" id="SM00760">
    <property type="entry name" value="Bac_DnaA_C"/>
    <property type="match status" value="1"/>
</dbReference>
<dbReference type="GO" id="GO:0005524">
    <property type="term" value="F:ATP binding"/>
    <property type="evidence" value="ECO:0007669"/>
    <property type="project" value="UniProtKB-KW"/>
</dbReference>
<evidence type="ECO:0000259" key="10">
    <source>
        <dbReference type="SMART" id="SM00760"/>
    </source>
</evidence>
<evidence type="ECO:0000256" key="1">
    <source>
        <dbReference type="ARBA" id="ARBA00006583"/>
    </source>
</evidence>
<organism evidence="11 12">
    <name type="scientific">Geodia barretti</name>
    <name type="common">Barrett's horny sponge</name>
    <dbReference type="NCBI Taxonomy" id="519541"/>
    <lineage>
        <taxon>Eukaryota</taxon>
        <taxon>Metazoa</taxon>
        <taxon>Porifera</taxon>
        <taxon>Demospongiae</taxon>
        <taxon>Heteroscleromorpha</taxon>
        <taxon>Tetractinellida</taxon>
        <taxon>Astrophorina</taxon>
        <taxon>Geodiidae</taxon>
        <taxon>Geodia</taxon>
    </lineage>
</organism>
<dbReference type="GO" id="GO:0003688">
    <property type="term" value="F:DNA replication origin binding"/>
    <property type="evidence" value="ECO:0007669"/>
    <property type="project" value="InterPro"/>
</dbReference>
<name>A0AA35WVU9_GEOBA</name>
<dbReference type="Pfam" id="PF08299">
    <property type="entry name" value="Bac_DnaA_C"/>
    <property type="match status" value="1"/>
</dbReference>
<dbReference type="InterPro" id="IPR013317">
    <property type="entry name" value="DnaA_dom"/>
</dbReference>
<dbReference type="GO" id="GO:0005886">
    <property type="term" value="C:plasma membrane"/>
    <property type="evidence" value="ECO:0007669"/>
    <property type="project" value="TreeGrafter"/>
</dbReference>
<dbReference type="InterPro" id="IPR003593">
    <property type="entry name" value="AAA+_ATPase"/>
</dbReference>
<dbReference type="CDD" id="cd00009">
    <property type="entry name" value="AAA"/>
    <property type="match status" value="1"/>
</dbReference>
<sequence length="450" mass="50967">MRYTPDQIWLKILSELGDTIREDVYLRQAKPMALTESELTVSVPSVYTHEQIASRFLPDINGLLEKQIGANCRLKIIAAQPDGKRHPEPSVSSTPATEPDDDAPSTDTTLNPEYTFDRFVVGTGNRLSHAASLAVSENPGKIYNPLFIYGGVGLGKTHLLHAIGNRIQEVHSKQKVLYISSETFMNEYIDSIITRTTAFDFRSKYRTVDVLLIDDIQFLQRKEGTQEEFFHTFNELHQNSNHIVMTSDRPPKNLETVEERLRSRFEWGMVADISPPQFETRIAILRQKCEDQNLENVPDSVLSYIAEAIQTNIRDLEGSLIRVAAEASLFNEELTVDFARNVLNNVATPAPRINSKAITAEDIQKVVAGYFRLKISDLKSSTRTKAIVVPRQIAMYLCRQLTNLSLMEIADAFGRQDHTTILHANNRIEESIRADAELYQTINFLIEDIQ</sequence>